<dbReference type="InterPro" id="IPR005410">
    <property type="entry name" value="2pore_dom_K_chnl_THIK"/>
</dbReference>
<dbReference type="PANTHER" id="PTHR11003:SF10">
    <property type="entry name" value="POTASSIUM CHANNEL DOMAIN-CONTAINING PROTEIN"/>
    <property type="match status" value="1"/>
</dbReference>
<feature type="transmembrane region" description="Helical" evidence="15">
    <location>
        <begin position="143"/>
        <end position="163"/>
    </location>
</feature>
<accession>A0ABM1BG69</accession>
<dbReference type="Gene3D" id="1.10.287.70">
    <property type="match status" value="1"/>
</dbReference>
<name>A0ABM1BG69_LIMPO</name>
<keyword evidence="11 15" id="KW-0472">Membrane</keyword>
<keyword evidence="7" id="KW-0631">Potassium channel</keyword>
<evidence type="ECO:0000256" key="10">
    <source>
        <dbReference type="ARBA" id="ARBA00023065"/>
    </source>
</evidence>
<keyword evidence="8" id="KW-0851">Voltage-gated channel</keyword>
<dbReference type="GeneID" id="106465674"/>
<evidence type="ECO:0000256" key="13">
    <source>
        <dbReference type="ARBA" id="ARBA00034430"/>
    </source>
</evidence>
<evidence type="ECO:0000256" key="5">
    <source>
        <dbReference type="ARBA" id="ARBA00022692"/>
    </source>
</evidence>
<dbReference type="RefSeq" id="XP_013781365.1">
    <property type="nucleotide sequence ID" value="XM_013925911.2"/>
</dbReference>
<dbReference type="InterPro" id="IPR003280">
    <property type="entry name" value="2pore_dom_K_chnl"/>
</dbReference>
<keyword evidence="5 15" id="KW-0812">Transmembrane</keyword>
<evidence type="ECO:0000256" key="9">
    <source>
        <dbReference type="ARBA" id="ARBA00022989"/>
    </source>
</evidence>
<organism evidence="17 18">
    <name type="scientific">Limulus polyphemus</name>
    <name type="common">Atlantic horseshoe crab</name>
    <dbReference type="NCBI Taxonomy" id="6850"/>
    <lineage>
        <taxon>Eukaryota</taxon>
        <taxon>Metazoa</taxon>
        <taxon>Ecdysozoa</taxon>
        <taxon>Arthropoda</taxon>
        <taxon>Chelicerata</taxon>
        <taxon>Merostomata</taxon>
        <taxon>Xiphosura</taxon>
        <taxon>Limulidae</taxon>
        <taxon>Limulus</taxon>
    </lineage>
</organism>
<evidence type="ECO:0000256" key="15">
    <source>
        <dbReference type="SAM" id="Phobius"/>
    </source>
</evidence>
<dbReference type="SUPFAM" id="SSF81324">
    <property type="entry name" value="Voltage-gated potassium channels"/>
    <property type="match status" value="2"/>
</dbReference>
<feature type="region of interest" description="Disordered" evidence="14">
    <location>
        <begin position="208"/>
        <end position="241"/>
    </location>
</feature>
<evidence type="ECO:0000259" key="16">
    <source>
        <dbReference type="Pfam" id="PF07885"/>
    </source>
</evidence>
<comment type="catalytic activity">
    <reaction evidence="13">
        <text>K(+)(in) = K(+)(out)</text>
        <dbReference type="Rhea" id="RHEA:29463"/>
        <dbReference type="ChEBI" id="CHEBI:29103"/>
    </reaction>
</comment>
<protein>
    <submittedName>
        <fullName evidence="18">Potassium channel subfamily K member 12-like</fullName>
    </submittedName>
</protein>
<evidence type="ECO:0000313" key="18">
    <source>
        <dbReference type="RefSeq" id="XP_013781365.1"/>
    </source>
</evidence>
<evidence type="ECO:0000256" key="8">
    <source>
        <dbReference type="ARBA" id="ARBA00022882"/>
    </source>
</evidence>
<dbReference type="Pfam" id="PF07885">
    <property type="entry name" value="Ion_trans_2"/>
    <property type="match status" value="1"/>
</dbReference>
<evidence type="ECO:0000256" key="4">
    <source>
        <dbReference type="ARBA" id="ARBA00022538"/>
    </source>
</evidence>
<keyword evidence="7" id="KW-0630">Potassium</keyword>
<sequence length="308" mass="35193">FGMTTPQTIGGKILVVFYGFLGCSGAFLFFNLFLERIITFLAYVLRYFHEMDLRRKGVIGGDRRDSQASYDDTLDQWKPSVYWVMLYLFLACVVLAICASALYSPVEKWTYFESLYFCFVAFATIGFGDYVSSQQPYYDNVEWYRLGNFIVIVCGSCFMYSLFNVTTIVIKQFLNWLIQKLDCRCTYLKKTKIQIRPPIPRGRRNAITPEHLKHANRTAPPKTVADISEPDSTYDSEGERRNSNEMISMQDFLKSNKVSLAVMQKELHESALRGRAIILPSRPPVEEFKPGSVGPLAIACKKLGEDIA</sequence>
<gene>
    <name evidence="18" type="primary">LOC106465674</name>
</gene>
<evidence type="ECO:0000256" key="7">
    <source>
        <dbReference type="ARBA" id="ARBA00022826"/>
    </source>
</evidence>
<feature type="transmembrane region" description="Helical" evidence="15">
    <location>
        <begin position="15"/>
        <end position="45"/>
    </location>
</feature>
<dbReference type="InterPro" id="IPR013099">
    <property type="entry name" value="K_chnl_dom"/>
</dbReference>
<comment type="subcellular location">
    <subcellularLocation>
        <location evidence="1">Cell membrane</location>
        <topology evidence="1">Multi-pass membrane protein</topology>
    </subcellularLocation>
</comment>
<evidence type="ECO:0000313" key="17">
    <source>
        <dbReference type="Proteomes" id="UP000694941"/>
    </source>
</evidence>
<dbReference type="Proteomes" id="UP000694941">
    <property type="component" value="Unplaced"/>
</dbReference>
<feature type="transmembrane region" description="Helical" evidence="15">
    <location>
        <begin position="109"/>
        <end position="131"/>
    </location>
</feature>
<keyword evidence="6" id="KW-0479">Metal-binding</keyword>
<reference evidence="18" key="1">
    <citation type="submission" date="2025-08" db="UniProtKB">
        <authorList>
            <consortium name="RefSeq"/>
        </authorList>
    </citation>
    <scope>IDENTIFICATION</scope>
    <source>
        <tissue evidence="18">Muscle</tissue>
    </source>
</reference>
<evidence type="ECO:0000256" key="12">
    <source>
        <dbReference type="ARBA" id="ARBA00023303"/>
    </source>
</evidence>
<keyword evidence="10" id="KW-0406">Ion transport</keyword>
<keyword evidence="9 15" id="KW-1133">Transmembrane helix</keyword>
<feature type="non-terminal residue" evidence="18">
    <location>
        <position position="1"/>
    </location>
</feature>
<proteinExistence type="predicted"/>
<evidence type="ECO:0000256" key="11">
    <source>
        <dbReference type="ARBA" id="ARBA00023136"/>
    </source>
</evidence>
<evidence type="ECO:0000256" key="3">
    <source>
        <dbReference type="ARBA" id="ARBA00022475"/>
    </source>
</evidence>
<dbReference type="PANTHER" id="PTHR11003">
    <property type="entry name" value="POTASSIUM CHANNEL, SUBFAMILY K"/>
    <property type="match status" value="1"/>
</dbReference>
<dbReference type="PRINTS" id="PR01588">
    <property type="entry name" value="THIKCHANNEL"/>
</dbReference>
<feature type="domain" description="Potassium channel" evidence="16">
    <location>
        <begin position="93"/>
        <end position="171"/>
    </location>
</feature>
<evidence type="ECO:0000256" key="6">
    <source>
        <dbReference type="ARBA" id="ARBA00022723"/>
    </source>
</evidence>
<keyword evidence="4" id="KW-0633">Potassium transport</keyword>
<keyword evidence="3" id="KW-1003">Cell membrane</keyword>
<evidence type="ECO:0000256" key="1">
    <source>
        <dbReference type="ARBA" id="ARBA00004651"/>
    </source>
</evidence>
<keyword evidence="17" id="KW-1185">Reference proteome</keyword>
<keyword evidence="2" id="KW-0813">Transport</keyword>
<evidence type="ECO:0000256" key="2">
    <source>
        <dbReference type="ARBA" id="ARBA00022448"/>
    </source>
</evidence>
<keyword evidence="12" id="KW-0407">Ion channel</keyword>
<feature type="transmembrane region" description="Helical" evidence="15">
    <location>
        <begin position="81"/>
        <end position="103"/>
    </location>
</feature>
<evidence type="ECO:0000256" key="14">
    <source>
        <dbReference type="SAM" id="MobiDB-lite"/>
    </source>
</evidence>